<dbReference type="AlphaFoldDB" id="A0A1U9NQD6"/>
<dbReference type="Proteomes" id="UP000189674">
    <property type="component" value="Chromosome"/>
</dbReference>
<accession>A0A1U9NQD6</accession>
<sequence length="102" mass="11891">MVGGELGYFVKRCGVDGYQIPVFFVVRGEELAARIFWHPAAGDYALTTKEDMSMTRETLARCLEIMNTQSLRIMRRKSERLQKNYLLKRQSEKAKRRDKDGE</sequence>
<proteinExistence type="predicted"/>
<dbReference type="STRING" id="1936003.STSP2_03138"/>
<keyword evidence="2" id="KW-1185">Reference proteome</keyword>
<reference evidence="2" key="1">
    <citation type="submission" date="2017-02" db="EMBL/GenBank/DDBJ databases">
        <title>Comparative genomics and description of representatives of a novel lineage of planctomycetes thriving in anoxic sediments.</title>
        <authorList>
            <person name="Spring S."/>
            <person name="Bunk B."/>
            <person name="Sproer C."/>
        </authorList>
    </citation>
    <scope>NUCLEOTIDE SEQUENCE [LARGE SCALE GENOMIC DNA]</scope>
    <source>
        <strain evidence="2">ST-NAGAB-D1</strain>
    </source>
</reference>
<evidence type="ECO:0000313" key="2">
    <source>
        <dbReference type="Proteomes" id="UP000189674"/>
    </source>
</evidence>
<evidence type="ECO:0000313" key="1">
    <source>
        <dbReference type="EMBL" id="AQT69938.1"/>
    </source>
</evidence>
<gene>
    <name evidence="1" type="ORF">STSP2_03138</name>
</gene>
<dbReference type="EMBL" id="CP019791">
    <property type="protein sequence ID" value="AQT69938.1"/>
    <property type="molecule type" value="Genomic_DNA"/>
</dbReference>
<protein>
    <submittedName>
        <fullName evidence="1">Uncharacterized protein</fullName>
    </submittedName>
</protein>
<dbReference type="KEGG" id="alus:STSP2_03138"/>
<organism evidence="1 2">
    <name type="scientific">Anaerohalosphaera lusitana</name>
    <dbReference type="NCBI Taxonomy" id="1936003"/>
    <lineage>
        <taxon>Bacteria</taxon>
        <taxon>Pseudomonadati</taxon>
        <taxon>Planctomycetota</taxon>
        <taxon>Phycisphaerae</taxon>
        <taxon>Sedimentisphaerales</taxon>
        <taxon>Anaerohalosphaeraceae</taxon>
        <taxon>Anaerohalosphaera</taxon>
    </lineage>
</organism>
<name>A0A1U9NQD6_9BACT</name>